<keyword evidence="1" id="KW-0732">Signal</keyword>
<reference evidence="2" key="1">
    <citation type="submission" date="2019-03" db="EMBL/GenBank/DDBJ databases">
        <title>WGS assembly of Setaria viridis.</title>
        <authorList>
            <person name="Huang P."/>
            <person name="Jenkins J."/>
            <person name="Grimwood J."/>
            <person name="Barry K."/>
            <person name="Healey A."/>
            <person name="Mamidi S."/>
            <person name="Sreedasyam A."/>
            <person name="Shu S."/>
            <person name="Feldman M."/>
            <person name="Wu J."/>
            <person name="Yu Y."/>
            <person name="Chen C."/>
            <person name="Johnson J."/>
            <person name="Rokhsar D."/>
            <person name="Baxter I."/>
            <person name="Schmutz J."/>
            <person name="Brutnell T."/>
            <person name="Kellogg E."/>
        </authorList>
    </citation>
    <scope>NUCLEOTIDE SEQUENCE [LARGE SCALE GENOMIC DNA]</scope>
</reference>
<feature type="signal peptide" evidence="1">
    <location>
        <begin position="1"/>
        <end position="27"/>
    </location>
</feature>
<protein>
    <recommendedName>
        <fullName evidence="4">Pectinesterase inhibitor domain-containing protein</fullName>
    </recommendedName>
</protein>
<dbReference type="Proteomes" id="UP000298652">
    <property type="component" value="Chromosome 6"/>
</dbReference>
<dbReference type="AlphaFoldDB" id="A0A4U6U0T6"/>
<proteinExistence type="predicted"/>
<feature type="chain" id="PRO_5020635384" description="Pectinesterase inhibitor domain-containing protein" evidence="1">
    <location>
        <begin position="28"/>
        <end position="191"/>
    </location>
</feature>
<dbReference type="OMA" id="TWEDACL"/>
<dbReference type="EMBL" id="CM016557">
    <property type="protein sequence ID" value="TKW09038.1"/>
    <property type="molecule type" value="Genomic_DNA"/>
</dbReference>
<dbReference type="InterPro" id="IPR035513">
    <property type="entry name" value="Invertase/methylesterase_inhib"/>
</dbReference>
<evidence type="ECO:0000256" key="1">
    <source>
        <dbReference type="SAM" id="SignalP"/>
    </source>
</evidence>
<evidence type="ECO:0008006" key="4">
    <source>
        <dbReference type="Google" id="ProtNLM"/>
    </source>
</evidence>
<evidence type="ECO:0000313" key="2">
    <source>
        <dbReference type="EMBL" id="TKW09038.1"/>
    </source>
</evidence>
<dbReference type="SUPFAM" id="SSF101148">
    <property type="entry name" value="Plant invertase/pectin methylesterase inhibitor"/>
    <property type="match status" value="1"/>
</dbReference>
<sequence length="191" mass="20987">MQRAAVITLVFAVLASLATFFIASGDACPGVSSMTWEDACLKSRDKQEPRWYQLCQDTLRTGLNTAQVTFFALMATRKASLRYESYPRSAGSARMLQTASAMAKPPLEHCKQRYGAARGLVDKIIEQLPRCRRQAGVLRRALLAVRACRSDLWSGYRSSPSPLYAAVLADLDLTMAIEELHLIGVGADAND</sequence>
<name>A0A4U6U0T6_SETVI</name>
<dbReference type="PANTHER" id="PTHR34838:SF3">
    <property type="entry name" value="OS08G0142100 PROTEIN"/>
    <property type="match status" value="1"/>
</dbReference>
<dbReference type="PANTHER" id="PTHR34838">
    <property type="entry name" value="OS08G0142100 PROTEIN-RELATED"/>
    <property type="match status" value="1"/>
</dbReference>
<evidence type="ECO:0000313" key="3">
    <source>
        <dbReference type="Proteomes" id="UP000298652"/>
    </source>
</evidence>
<dbReference type="Gramene" id="TKW09038">
    <property type="protein sequence ID" value="TKW09038"/>
    <property type="gene ID" value="SEVIR_6G064900v2"/>
</dbReference>
<accession>A0A4U6U0T6</accession>
<keyword evidence="3" id="KW-1185">Reference proteome</keyword>
<gene>
    <name evidence="2" type="ORF">SEVIR_6G064900v2</name>
</gene>
<organism evidence="2 3">
    <name type="scientific">Setaria viridis</name>
    <name type="common">Green bristlegrass</name>
    <name type="synonym">Setaria italica subsp. viridis</name>
    <dbReference type="NCBI Taxonomy" id="4556"/>
    <lineage>
        <taxon>Eukaryota</taxon>
        <taxon>Viridiplantae</taxon>
        <taxon>Streptophyta</taxon>
        <taxon>Embryophyta</taxon>
        <taxon>Tracheophyta</taxon>
        <taxon>Spermatophyta</taxon>
        <taxon>Magnoliopsida</taxon>
        <taxon>Liliopsida</taxon>
        <taxon>Poales</taxon>
        <taxon>Poaceae</taxon>
        <taxon>PACMAD clade</taxon>
        <taxon>Panicoideae</taxon>
        <taxon>Panicodae</taxon>
        <taxon>Paniceae</taxon>
        <taxon>Cenchrinae</taxon>
        <taxon>Setaria</taxon>
    </lineage>
</organism>